<dbReference type="Proteomes" id="UP000481861">
    <property type="component" value="Unassembled WGS sequence"/>
</dbReference>
<organism evidence="2 3">
    <name type="scientific">Massariosphaeria phaeospora</name>
    <dbReference type="NCBI Taxonomy" id="100035"/>
    <lineage>
        <taxon>Eukaryota</taxon>
        <taxon>Fungi</taxon>
        <taxon>Dikarya</taxon>
        <taxon>Ascomycota</taxon>
        <taxon>Pezizomycotina</taxon>
        <taxon>Dothideomycetes</taxon>
        <taxon>Pleosporomycetidae</taxon>
        <taxon>Pleosporales</taxon>
        <taxon>Pleosporales incertae sedis</taxon>
        <taxon>Massariosphaeria</taxon>
    </lineage>
</organism>
<comment type="caution">
    <text evidence="2">The sequence shown here is derived from an EMBL/GenBank/DDBJ whole genome shotgun (WGS) entry which is preliminary data.</text>
</comment>
<accession>A0A7C8M1V9</accession>
<keyword evidence="3" id="KW-1185">Reference proteome</keyword>
<keyword evidence="1" id="KW-1133">Transmembrane helix</keyword>
<evidence type="ECO:0000313" key="3">
    <source>
        <dbReference type="Proteomes" id="UP000481861"/>
    </source>
</evidence>
<keyword evidence="1" id="KW-0812">Transmembrane</keyword>
<reference evidence="2 3" key="1">
    <citation type="submission" date="2020-01" db="EMBL/GenBank/DDBJ databases">
        <authorList>
            <consortium name="DOE Joint Genome Institute"/>
            <person name="Haridas S."/>
            <person name="Albert R."/>
            <person name="Binder M."/>
            <person name="Bloem J."/>
            <person name="Labutti K."/>
            <person name="Salamov A."/>
            <person name="Andreopoulos B."/>
            <person name="Baker S.E."/>
            <person name="Barry K."/>
            <person name="Bills G."/>
            <person name="Bluhm B.H."/>
            <person name="Cannon C."/>
            <person name="Castanera R."/>
            <person name="Culley D.E."/>
            <person name="Daum C."/>
            <person name="Ezra D."/>
            <person name="Gonzalez J.B."/>
            <person name="Henrissat B."/>
            <person name="Kuo A."/>
            <person name="Liang C."/>
            <person name="Lipzen A."/>
            <person name="Lutzoni F."/>
            <person name="Magnuson J."/>
            <person name="Mondo S."/>
            <person name="Nolan M."/>
            <person name="Ohm R."/>
            <person name="Pangilinan J."/>
            <person name="Park H.-J.H."/>
            <person name="Ramirez L."/>
            <person name="Alfaro M."/>
            <person name="Sun H."/>
            <person name="Tritt A."/>
            <person name="Yoshinaga Y."/>
            <person name="Zwiers L.-H.L."/>
            <person name="Turgeon B.G."/>
            <person name="Goodwin S.B."/>
            <person name="Spatafora J.W."/>
            <person name="Crous P.W."/>
            <person name="Grigoriev I.V."/>
        </authorList>
    </citation>
    <scope>NUCLEOTIDE SEQUENCE [LARGE SCALE GENOMIC DNA]</scope>
    <source>
        <strain evidence="2 3">CBS 611.86</strain>
    </source>
</reference>
<name>A0A7C8M1V9_9PLEO</name>
<feature type="transmembrane region" description="Helical" evidence="1">
    <location>
        <begin position="43"/>
        <end position="64"/>
    </location>
</feature>
<dbReference type="EMBL" id="JAADJZ010000036">
    <property type="protein sequence ID" value="KAF2865095.1"/>
    <property type="molecule type" value="Genomic_DNA"/>
</dbReference>
<evidence type="ECO:0000256" key="1">
    <source>
        <dbReference type="SAM" id="Phobius"/>
    </source>
</evidence>
<evidence type="ECO:0000313" key="2">
    <source>
        <dbReference type="EMBL" id="KAF2865095.1"/>
    </source>
</evidence>
<keyword evidence="1" id="KW-0472">Membrane</keyword>
<proteinExistence type="predicted"/>
<feature type="non-terminal residue" evidence="2">
    <location>
        <position position="1"/>
    </location>
</feature>
<sequence length="67" mass="7487">PARQLLRRIPNYPTCLLACLRSVLRPPFSIPIKTCDKSAPFQIISYVTILLLVFSCLALPCLALRST</sequence>
<dbReference type="AlphaFoldDB" id="A0A7C8M1V9"/>
<gene>
    <name evidence="2" type="ORF">BDV95DRAFT_531633</name>
</gene>
<protein>
    <submittedName>
        <fullName evidence="2">Uncharacterized protein</fullName>
    </submittedName>
</protein>